<dbReference type="EMBL" id="CP003389">
    <property type="protein sequence ID" value="AFE06164.1"/>
    <property type="molecule type" value="Genomic_DNA"/>
</dbReference>
<dbReference type="HOGENOM" id="CLU_1882235_0_0_7"/>
<accession>H8MQ14</accession>
<dbReference type="InParanoid" id="H8MQ14"/>
<reference evidence="1 2" key="1">
    <citation type="journal article" date="2012" name="J. Bacteriol.">
        <title>Complete Genome Sequence of the Fruiting Myxobacterium Corallococcus coralloides DSM 2259.</title>
        <authorList>
            <person name="Huntley S."/>
            <person name="Zhang Y."/>
            <person name="Treuner-Lange A."/>
            <person name="Kneip S."/>
            <person name="Sensen C.W."/>
            <person name="Sogaard-Andersen L."/>
        </authorList>
    </citation>
    <scope>NUCLEOTIDE SEQUENCE [LARGE SCALE GENOMIC DNA]</scope>
    <source>
        <strain evidence="2">ATCC 25202 / DSM 2259 / NBRC 100086 / M2</strain>
    </source>
</reference>
<evidence type="ECO:0000313" key="1">
    <source>
        <dbReference type="EMBL" id="AFE06164.1"/>
    </source>
</evidence>
<reference evidence="2" key="2">
    <citation type="submission" date="2012-03" db="EMBL/GenBank/DDBJ databases">
        <title>Genome sequence of the fruiting myxobacterium Corallococcus coralloides DSM 2259.</title>
        <authorList>
            <person name="Huntley S."/>
            <person name="Zhang Y."/>
            <person name="Treuner-Lange A."/>
            <person name="Sensen C.W."/>
            <person name="Sogaard-Andersen L."/>
        </authorList>
    </citation>
    <scope>NUCLEOTIDE SEQUENCE [LARGE SCALE GENOMIC DNA]</scope>
    <source>
        <strain evidence="2">ATCC 25202 / DSM 2259 / NBRC 100086 / M2</strain>
    </source>
</reference>
<sequence>MNSQFMGTAIASLLFVACGAPEGDVAGQEIGAIEQKSIAGEPLVSGWQNGDWIQTIYADGNGYITQRGPGFDCWSVGDKSFRNLVKTGTNSYSGECGLCSGLSVTWHSVAIVVSSDGLWMTETCGGSTSSWYKVP</sequence>
<name>H8MQ14_CORCM</name>
<proteinExistence type="predicted"/>
<gene>
    <name evidence="1" type="ordered locus">COCOR_05047</name>
</gene>
<evidence type="ECO:0000313" key="2">
    <source>
        <dbReference type="Proteomes" id="UP000007587"/>
    </source>
</evidence>
<dbReference type="KEGG" id="ccx:COCOR_05047"/>
<dbReference type="Proteomes" id="UP000007587">
    <property type="component" value="Chromosome"/>
</dbReference>
<protein>
    <submittedName>
        <fullName evidence="1">Uncharacterized protein</fullName>
    </submittedName>
</protein>
<organism evidence="1 2">
    <name type="scientific">Corallococcus coralloides (strain ATCC 25202 / DSM 2259 / NBRC 100086 / M2)</name>
    <name type="common">Myxococcus coralloides</name>
    <dbReference type="NCBI Taxonomy" id="1144275"/>
    <lineage>
        <taxon>Bacteria</taxon>
        <taxon>Pseudomonadati</taxon>
        <taxon>Myxococcota</taxon>
        <taxon>Myxococcia</taxon>
        <taxon>Myxococcales</taxon>
        <taxon>Cystobacterineae</taxon>
        <taxon>Myxococcaceae</taxon>
        <taxon>Corallococcus</taxon>
    </lineage>
</organism>
<keyword evidence="2" id="KW-1185">Reference proteome</keyword>
<dbReference type="AlphaFoldDB" id="H8MQ14"/>